<keyword evidence="1" id="KW-0413">Isomerase</keyword>
<proteinExistence type="predicted"/>
<dbReference type="RefSeq" id="WP_170219595.1">
    <property type="nucleotide sequence ID" value="NZ_BAAAUY010000023.1"/>
</dbReference>
<dbReference type="InterPro" id="IPR001920">
    <property type="entry name" value="Asp/Glu_race"/>
</dbReference>
<evidence type="ECO:0000313" key="3">
    <source>
        <dbReference type="Proteomes" id="UP000319094"/>
    </source>
</evidence>
<evidence type="ECO:0000313" key="2">
    <source>
        <dbReference type="EMBL" id="TQL42179.1"/>
    </source>
</evidence>
<keyword evidence="3" id="KW-1185">Reference proteome</keyword>
<protein>
    <submittedName>
        <fullName evidence="2">Glutamate racemase</fullName>
    </submittedName>
</protein>
<dbReference type="Pfam" id="PF01177">
    <property type="entry name" value="Asp_Glu_race"/>
    <property type="match status" value="1"/>
</dbReference>
<sequence>MGTDRALAGLPHAGPVGVFDGGIGSFDMVRRLRAAYPKQDIIYLADRASFPYGSLTEHELLESVSRAVDALVGLGARSVILASNAPSVTILDQLAERSPVPVLGVKPPIAEALRAVQPDGRVAVLGAGMMIDSSALAGYVASEAANVGADEQRVVRVRADELIDLVESGEFLKPAVASEQVRGFLARLRATQEGIRALTLSSTHLPWLAGEFKRVAPELQLFDPADDVVASFASVNGGSREGRGELLCVATASERHTLEEFQGIIEALELDIKPNLITLVGGEP</sequence>
<reference evidence="2 3" key="1">
    <citation type="submission" date="2019-06" db="EMBL/GenBank/DDBJ databases">
        <title>Sequencing the genomes of 1000 actinobacteria strains.</title>
        <authorList>
            <person name="Klenk H.-P."/>
        </authorList>
    </citation>
    <scope>NUCLEOTIDE SEQUENCE [LARGE SCALE GENOMIC DNA]</scope>
    <source>
        <strain evidence="2 3">DSM 8803</strain>
    </source>
</reference>
<organism evidence="2 3">
    <name type="scientific">Leucobacter komagatae</name>
    <dbReference type="NCBI Taxonomy" id="55969"/>
    <lineage>
        <taxon>Bacteria</taxon>
        <taxon>Bacillati</taxon>
        <taxon>Actinomycetota</taxon>
        <taxon>Actinomycetes</taxon>
        <taxon>Micrococcales</taxon>
        <taxon>Microbacteriaceae</taxon>
        <taxon>Leucobacter</taxon>
    </lineage>
</organism>
<gene>
    <name evidence="2" type="ORF">FB468_0161</name>
</gene>
<dbReference type="PANTHER" id="PTHR21198:SF3">
    <property type="entry name" value="GLUTAMATE RACEMASE"/>
    <property type="match status" value="1"/>
</dbReference>
<comment type="caution">
    <text evidence="2">The sequence shown here is derived from an EMBL/GenBank/DDBJ whole genome shotgun (WGS) entry which is preliminary data.</text>
</comment>
<dbReference type="PANTHER" id="PTHR21198">
    <property type="entry name" value="GLUTAMATE RACEMASE"/>
    <property type="match status" value="1"/>
</dbReference>
<name>A0A542Y276_9MICO</name>
<dbReference type="InterPro" id="IPR015942">
    <property type="entry name" value="Asp/Glu/hydantoin_racemase"/>
</dbReference>
<dbReference type="Gene3D" id="3.40.50.1860">
    <property type="match status" value="2"/>
</dbReference>
<dbReference type="Proteomes" id="UP000319094">
    <property type="component" value="Unassembled WGS sequence"/>
</dbReference>
<evidence type="ECO:0000256" key="1">
    <source>
        <dbReference type="ARBA" id="ARBA00023235"/>
    </source>
</evidence>
<dbReference type="EMBL" id="VFON01000001">
    <property type="protein sequence ID" value="TQL42179.1"/>
    <property type="molecule type" value="Genomic_DNA"/>
</dbReference>
<dbReference type="AlphaFoldDB" id="A0A542Y276"/>
<dbReference type="GO" id="GO:0047661">
    <property type="term" value="F:amino-acid racemase activity"/>
    <property type="evidence" value="ECO:0007669"/>
    <property type="project" value="InterPro"/>
</dbReference>
<dbReference type="SUPFAM" id="SSF53681">
    <property type="entry name" value="Aspartate/glutamate racemase"/>
    <property type="match status" value="2"/>
</dbReference>
<accession>A0A542Y276</accession>